<dbReference type="EMBL" id="JBDXMX010000009">
    <property type="protein sequence ID" value="MEO9249149.1"/>
    <property type="molecule type" value="Genomic_DNA"/>
</dbReference>
<keyword evidence="3" id="KW-1185">Reference proteome</keyword>
<comment type="caution">
    <text evidence="2">The sequence shown here is derived from an EMBL/GenBank/DDBJ whole genome shotgun (WGS) entry which is preliminary data.</text>
</comment>
<dbReference type="RefSeq" id="WP_347921870.1">
    <property type="nucleotide sequence ID" value="NZ_JBDXMX010000009.1"/>
</dbReference>
<proteinExistence type="predicted"/>
<evidence type="ECO:0000256" key="1">
    <source>
        <dbReference type="SAM" id="MobiDB-lite"/>
    </source>
</evidence>
<gene>
    <name evidence="2" type="ORF">ABDK96_15810</name>
</gene>
<organism evidence="2 3">
    <name type="scientific">Citricoccus nitrophenolicus</name>
    <dbReference type="NCBI Taxonomy" id="863575"/>
    <lineage>
        <taxon>Bacteria</taxon>
        <taxon>Bacillati</taxon>
        <taxon>Actinomycetota</taxon>
        <taxon>Actinomycetes</taxon>
        <taxon>Micrococcales</taxon>
        <taxon>Micrococcaceae</taxon>
        <taxon>Citricoccus</taxon>
    </lineage>
</organism>
<sequence length="88" mass="10087">MTDKAHGIRNAQVDDEASEESGRHSRRILVEFDADADDAQDLAMAIWYTAQASKVTDFWVLPTFEMRPGDDWNGPDDVEVVVRKKHRR</sequence>
<protein>
    <submittedName>
        <fullName evidence="2">Uncharacterized protein</fullName>
    </submittedName>
</protein>
<evidence type="ECO:0000313" key="3">
    <source>
        <dbReference type="Proteomes" id="UP001484097"/>
    </source>
</evidence>
<dbReference type="Proteomes" id="UP001484097">
    <property type="component" value="Unassembled WGS sequence"/>
</dbReference>
<reference evidence="2 3" key="1">
    <citation type="submission" date="2024-05" db="EMBL/GenBank/DDBJ databases">
        <authorList>
            <person name="Yi C."/>
        </authorList>
    </citation>
    <scope>NUCLEOTIDE SEQUENCE [LARGE SCALE GENOMIC DNA]</scope>
    <source>
        <strain evidence="2 3">XS13</strain>
    </source>
</reference>
<feature type="region of interest" description="Disordered" evidence="1">
    <location>
        <begin position="1"/>
        <end position="25"/>
    </location>
</feature>
<accession>A0ABV0ILV0</accession>
<name>A0ABV0ILV0_9MICC</name>
<evidence type="ECO:0000313" key="2">
    <source>
        <dbReference type="EMBL" id="MEO9249149.1"/>
    </source>
</evidence>